<evidence type="ECO:0000313" key="2">
    <source>
        <dbReference type="EMBL" id="OWT42922.1"/>
    </source>
</evidence>
<gene>
    <name evidence="2" type="ORF">VFPPC_17885</name>
</gene>
<dbReference type="Proteomes" id="UP000078397">
    <property type="component" value="Unassembled WGS sequence"/>
</dbReference>
<reference evidence="2 3" key="1">
    <citation type="journal article" date="2016" name="PLoS Pathog.">
        <title>Biosynthesis of antibiotic leucinostatins in bio-control fungus Purpureocillium lilacinum and their inhibition on phytophthora revealed by genome mining.</title>
        <authorList>
            <person name="Wang G."/>
            <person name="Liu Z."/>
            <person name="Lin R."/>
            <person name="Li E."/>
            <person name="Mao Z."/>
            <person name="Ling J."/>
            <person name="Yang Y."/>
            <person name="Yin W.B."/>
            <person name="Xie B."/>
        </authorList>
    </citation>
    <scope>NUCLEOTIDE SEQUENCE [LARGE SCALE GENOMIC DNA]</scope>
    <source>
        <strain evidence="2">170</strain>
    </source>
</reference>
<keyword evidence="3" id="KW-1185">Reference proteome</keyword>
<comment type="caution">
    <text evidence="2">The sequence shown here is derived from an EMBL/GenBank/DDBJ whole genome shotgun (WGS) entry which is preliminary data.</text>
</comment>
<name>A0A219AQN0_METCM</name>
<evidence type="ECO:0000313" key="3">
    <source>
        <dbReference type="Proteomes" id="UP000078397"/>
    </source>
</evidence>
<evidence type="ECO:0000256" key="1">
    <source>
        <dbReference type="SAM" id="MobiDB-lite"/>
    </source>
</evidence>
<accession>A0A219AQN0</accession>
<dbReference type="AlphaFoldDB" id="A0A219AQN0"/>
<dbReference type="RefSeq" id="XP_022285387.1">
    <property type="nucleotide sequence ID" value="XM_022429559.1"/>
</dbReference>
<dbReference type="KEGG" id="pchm:VFPPC_17885"/>
<feature type="compositionally biased region" description="Basic residues" evidence="1">
    <location>
        <begin position="35"/>
        <end position="46"/>
    </location>
</feature>
<proteinExistence type="predicted"/>
<dbReference type="GeneID" id="33936786"/>
<feature type="region of interest" description="Disordered" evidence="1">
    <location>
        <begin position="26"/>
        <end position="55"/>
    </location>
</feature>
<sequence length="136" mass="15300">MLYSPNSSLSPIDNAVLHLAVNRATKQHTTLPAQKKNHNQLHHNNKSHLSPAGNHKPCNCRVSYPHRRMDSGRPEDRQVRRQDISLEAACRSDYGVSRGYDGKSSVELYWGYAEDGLWSAYKRCGCAITWADVHAA</sequence>
<dbReference type="EMBL" id="LSBJ02000004">
    <property type="protein sequence ID" value="OWT42922.1"/>
    <property type="molecule type" value="Genomic_DNA"/>
</dbReference>
<organism evidence="2 3">
    <name type="scientific">Pochonia chlamydosporia 170</name>
    <dbReference type="NCBI Taxonomy" id="1380566"/>
    <lineage>
        <taxon>Eukaryota</taxon>
        <taxon>Fungi</taxon>
        <taxon>Dikarya</taxon>
        <taxon>Ascomycota</taxon>
        <taxon>Pezizomycotina</taxon>
        <taxon>Sordariomycetes</taxon>
        <taxon>Hypocreomycetidae</taxon>
        <taxon>Hypocreales</taxon>
        <taxon>Clavicipitaceae</taxon>
        <taxon>Pochonia</taxon>
    </lineage>
</organism>
<protein>
    <submittedName>
        <fullName evidence="2">Uncharacterized protein</fullName>
    </submittedName>
</protein>